<organism evidence="14 15">
    <name type="scientific">Teichococcus aestuarii</name>
    <dbReference type="NCBI Taxonomy" id="568898"/>
    <lineage>
        <taxon>Bacteria</taxon>
        <taxon>Pseudomonadati</taxon>
        <taxon>Pseudomonadota</taxon>
        <taxon>Alphaproteobacteria</taxon>
        <taxon>Acetobacterales</taxon>
        <taxon>Roseomonadaceae</taxon>
        <taxon>Roseomonas</taxon>
    </lineage>
</organism>
<dbReference type="GO" id="GO:0015386">
    <property type="term" value="F:potassium:proton antiporter activity"/>
    <property type="evidence" value="ECO:0007669"/>
    <property type="project" value="TreeGrafter"/>
</dbReference>
<keyword evidence="6 12" id="KW-0812">Transmembrane</keyword>
<sequence length="416" mass="43732">MSPFELISLLLVLTAVFAWTNHRLLRLPDTVGLLVMGLVASLVLLAGDLLFPDTPLYEDVAGIVRQVDFQTTVLDGMLAFLLFAGALHVDLSALRERAWAVGVMATVGVLLSTAIVGLGFWGLASLAGIGLPLPWAFVFGALISPTDPVAVLSTLKAVQVPRSLELDMTGESLFNDGIGVVVFTIALTVAVGSGHGVAGFSGVAELFLVEAIGGALLGLAAGYIAYRAMRVIDNYPVEVLISLGLVTGTYALAARLGTSGPIAMVVAGLLIGNRGQRDAMSDLTQRYLFGFWTLVDEILNAVLFLLIGLEVLVLRSEVLVGWLPASAILLVLVARFVAVSLPVLALSRWNGFVAGTIPVLTWGGLRGGISVALALSIPEAPEKATILSATYVVVVFTLIVQGLSLRRLVERTVPRG</sequence>
<evidence type="ECO:0000256" key="8">
    <source>
        <dbReference type="ARBA" id="ARBA00023053"/>
    </source>
</evidence>
<evidence type="ECO:0000256" key="3">
    <source>
        <dbReference type="ARBA" id="ARBA00022448"/>
    </source>
</evidence>
<keyword evidence="4" id="KW-0050">Antiport</keyword>
<comment type="caution">
    <text evidence="14">The sequence shown here is derived from an EMBL/GenBank/DDBJ whole genome shotgun (WGS) entry which is preliminary data.</text>
</comment>
<keyword evidence="11" id="KW-0739">Sodium transport</keyword>
<dbReference type="OrthoDB" id="9774146at2"/>
<dbReference type="GO" id="GO:0005886">
    <property type="term" value="C:plasma membrane"/>
    <property type="evidence" value="ECO:0007669"/>
    <property type="project" value="UniProtKB-SubCell"/>
</dbReference>
<evidence type="ECO:0000313" key="14">
    <source>
        <dbReference type="EMBL" id="PWC29376.1"/>
    </source>
</evidence>
<evidence type="ECO:0000256" key="4">
    <source>
        <dbReference type="ARBA" id="ARBA00022449"/>
    </source>
</evidence>
<keyword evidence="10 12" id="KW-0472">Membrane</keyword>
<evidence type="ECO:0000256" key="12">
    <source>
        <dbReference type="SAM" id="Phobius"/>
    </source>
</evidence>
<keyword evidence="7 12" id="KW-1133">Transmembrane helix</keyword>
<comment type="subcellular location">
    <subcellularLocation>
        <location evidence="1">Cell membrane</location>
        <topology evidence="1">Multi-pass membrane protein</topology>
    </subcellularLocation>
</comment>
<feature type="transmembrane region" description="Helical" evidence="12">
    <location>
        <begin position="31"/>
        <end position="51"/>
    </location>
</feature>
<evidence type="ECO:0000256" key="11">
    <source>
        <dbReference type="ARBA" id="ARBA00023201"/>
    </source>
</evidence>
<evidence type="ECO:0000256" key="5">
    <source>
        <dbReference type="ARBA" id="ARBA00022475"/>
    </source>
</evidence>
<keyword evidence="15" id="KW-1185">Reference proteome</keyword>
<evidence type="ECO:0000313" key="15">
    <source>
        <dbReference type="Proteomes" id="UP000245048"/>
    </source>
</evidence>
<dbReference type="PANTHER" id="PTHR10110:SF195">
    <property type="entry name" value="NA(+)_H(+) ANTIPORTER NHAS2"/>
    <property type="match status" value="1"/>
</dbReference>
<feature type="transmembrane region" description="Helical" evidence="12">
    <location>
        <begin position="71"/>
        <end position="91"/>
    </location>
</feature>
<keyword evidence="5" id="KW-1003">Cell membrane</keyword>
<evidence type="ECO:0000256" key="9">
    <source>
        <dbReference type="ARBA" id="ARBA00023065"/>
    </source>
</evidence>
<comment type="similarity">
    <text evidence="2">Belongs to the monovalent cation:proton antiporter 1 (CPA1) transporter (TC 2.A.36) family.</text>
</comment>
<evidence type="ECO:0000256" key="7">
    <source>
        <dbReference type="ARBA" id="ARBA00022989"/>
    </source>
</evidence>
<gene>
    <name evidence="14" type="ORF">CR165_08170</name>
</gene>
<dbReference type="GO" id="GO:0051453">
    <property type="term" value="P:regulation of intracellular pH"/>
    <property type="evidence" value="ECO:0007669"/>
    <property type="project" value="TreeGrafter"/>
</dbReference>
<dbReference type="Pfam" id="PF00999">
    <property type="entry name" value="Na_H_Exchanger"/>
    <property type="match status" value="1"/>
</dbReference>
<protein>
    <submittedName>
        <fullName evidence="14">Sodium:proton antiporter</fullName>
    </submittedName>
</protein>
<feature type="transmembrane region" description="Helical" evidence="12">
    <location>
        <begin position="259"/>
        <end position="275"/>
    </location>
</feature>
<feature type="transmembrane region" description="Helical" evidence="12">
    <location>
        <begin position="173"/>
        <end position="194"/>
    </location>
</feature>
<dbReference type="InterPro" id="IPR006153">
    <property type="entry name" value="Cation/H_exchanger_TM"/>
</dbReference>
<evidence type="ECO:0000256" key="1">
    <source>
        <dbReference type="ARBA" id="ARBA00004651"/>
    </source>
</evidence>
<keyword evidence="3" id="KW-0813">Transport</keyword>
<dbReference type="PANTHER" id="PTHR10110">
    <property type="entry name" value="SODIUM/HYDROGEN EXCHANGER"/>
    <property type="match status" value="1"/>
</dbReference>
<dbReference type="GO" id="GO:0015385">
    <property type="term" value="F:sodium:proton antiporter activity"/>
    <property type="evidence" value="ECO:0007669"/>
    <property type="project" value="InterPro"/>
</dbReference>
<feature type="transmembrane region" description="Helical" evidence="12">
    <location>
        <begin position="98"/>
        <end position="121"/>
    </location>
</feature>
<dbReference type="AlphaFoldDB" id="A0A2U1V652"/>
<feature type="transmembrane region" description="Helical" evidence="12">
    <location>
        <begin position="287"/>
        <end position="309"/>
    </location>
</feature>
<proteinExistence type="inferred from homology"/>
<dbReference type="InterPro" id="IPR018422">
    <property type="entry name" value="Cation/H_exchanger_CPA1"/>
</dbReference>
<keyword evidence="8" id="KW-0915">Sodium</keyword>
<dbReference type="Gene3D" id="6.10.140.1330">
    <property type="match status" value="1"/>
</dbReference>
<accession>A0A2U1V652</accession>
<feature type="transmembrane region" description="Helical" evidence="12">
    <location>
        <begin position="384"/>
        <end position="405"/>
    </location>
</feature>
<feature type="transmembrane region" description="Helical" evidence="12">
    <location>
        <begin position="206"/>
        <end position="226"/>
    </location>
</feature>
<dbReference type="GO" id="GO:0098719">
    <property type="term" value="P:sodium ion import across plasma membrane"/>
    <property type="evidence" value="ECO:0007669"/>
    <property type="project" value="TreeGrafter"/>
</dbReference>
<feature type="domain" description="Cation/H+ exchanger transmembrane" evidence="13">
    <location>
        <begin position="12"/>
        <end position="410"/>
    </location>
</feature>
<feature type="transmembrane region" description="Helical" evidence="12">
    <location>
        <begin position="359"/>
        <end position="378"/>
    </location>
</feature>
<dbReference type="EMBL" id="PDOA01000004">
    <property type="protein sequence ID" value="PWC29376.1"/>
    <property type="molecule type" value="Genomic_DNA"/>
</dbReference>
<evidence type="ECO:0000256" key="2">
    <source>
        <dbReference type="ARBA" id="ARBA00007367"/>
    </source>
</evidence>
<reference evidence="15" key="1">
    <citation type="submission" date="2017-10" db="EMBL/GenBank/DDBJ databases">
        <authorList>
            <person name="Toshchakov S.V."/>
            <person name="Goeva M.A."/>
        </authorList>
    </citation>
    <scope>NUCLEOTIDE SEQUENCE [LARGE SCALE GENOMIC DNA]</scope>
    <source>
        <strain evidence="15">JR1/69-1-13</strain>
    </source>
</reference>
<keyword evidence="9" id="KW-0406">Ion transport</keyword>
<name>A0A2U1V652_9PROT</name>
<evidence type="ECO:0000259" key="13">
    <source>
        <dbReference type="Pfam" id="PF00999"/>
    </source>
</evidence>
<dbReference type="Proteomes" id="UP000245048">
    <property type="component" value="Unassembled WGS sequence"/>
</dbReference>
<evidence type="ECO:0000256" key="6">
    <source>
        <dbReference type="ARBA" id="ARBA00022692"/>
    </source>
</evidence>
<feature type="transmembrane region" description="Helical" evidence="12">
    <location>
        <begin position="321"/>
        <end position="347"/>
    </location>
</feature>
<feature type="transmembrane region" description="Helical" evidence="12">
    <location>
        <begin position="6"/>
        <end position="24"/>
    </location>
</feature>
<evidence type="ECO:0000256" key="10">
    <source>
        <dbReference type="ARBA" id="ARBA00023136"/>
    </source>
</evidence>